<dbReference type="PRINTS" id="PR00039">
    <property type="entry name" value="HTHLYSR"/>
</dbReference>
<name>A0A1I1RMR8_9GAMM</name>
<dbReference type="Gene3D" id="1.10.10.10">
    <property type="entry name" value="Winged helix-like DNA-binding domain superfamily/Winged helix DNA-binding domain"/>
    <property type="match status" value="1"/>
</dbReference>
<dbReference type="Pfam" id="PF00126">
    <property type="entry name" value="HTH_1"/>
    <property type="match status" value="1"/>
</dbReference>
<dbReference type="PANTHER" id="PTHR30537:SF17">
    <property type="entry name" value="LYSR-FAMILY REGULATORY PROTEIN"/>
    <property type="match status" value="1"/>
</dbReference>
<dbReference type="SUPFAM" id="SSF46785">
    <property type="entry name" value="Winged helix' DNA-binding domain"/>
    <property type="match status" value="1"/>
</dbReference>
<reference evidence="6 7" key="1">
    <citation type="submission" date="2016-10" db="EMBL/GenBank/DDBJ databases">
        <authorList>
            <person name="de Groot N.N."/>
        </authorList>
    </citation>
    <scope>NUCLEOTIDE SEQUENCE [LARGE SCALE GENOMIC DNA]</scope>
    <source>
        <strain evidence="6 7">DSM 6059</strain>
    </source>
</reference>
<dbReference type="InterPro" id="IPR036390">
    <property type="entry name" value="WH_DNA-bd_sf"/>
</dbReference>
<evidence type="ECO:0000256" key="1">
    <source>
        <dbReference type="ARBA" id="ARBA00009437"/>
    </source>
</evidence>
<accession>A0A1I1RMR8</accession>
<protein>
    <submittedName>
        <fullName evidence="6">DNA-binding transcriptional regulator, LysR family</fullName>
    </submittedName>
</protein>
<dbReference type="OrthoDB" id="6706085at2"/>
<dbReference type="PROSITE" id="PS50931">
    <property type="entry name" value="HTH_LYSR"/>
    <property type="match status" value="1"/>
</dbReference>
<evidence type="ECO:0000256" key="4">
    <source>
        <dbReference type="ARBA" id="ARBA00023163"/>
    </source>
</evidence>
<dbReference type="STRING" id="1123010.SAMN02745724_04216"/>
<dbReference type="Proteomes" id="UP000198862">
    <property type="component" value="Unassembled WGS sequence"/>
</dbReference>
<keyword evidence="2" id="KW-0805">Transcription regulation</keyword>
<organism evidence="6 7">
    <name type="scientific">Pseudoalteromonas denitrificans DSM 6059</name>
    <dbReference type="NCBI Taxonomy" id="1123010"/>
    <lineage>
        <taxon>Bacteria</taxon>
        <taxon>Pseudomonadati</taxon>
        <taxon>Pseudomonadota</taxon>
        <taxon>Gammaproteobacteria</taxon>
        <taxon>Alteromonadales</taxon>
        <taxon>Pseudoalteromonadaceae</taxon>
        <taxon>Pseudoalteromonas</taxon>
    </lineage>
</organism>
<dbReference type="EMBL" id="FOLO01000049">
    <property type="protein sequence ID" value="SFD32943.1"/>
    <property type="molecule type" value="Genomic_DNA"/>
</dbReference>
<dbReference type="InterPro" id="IPR036388">
    <property type="entry name" value="WH-like_DNA-bd_sf"/>
</dbReference>
<dbReference type="CDD" id="cd08422">
    <property type="entry name" value="PBP2_CrgA_like"/>
    <property type="match status" value="1"/>
</dbReference>
<dbReference type="AlphaFoldDB" id="A0A1I1RMR8"/>
<dbReference type="GO" id="GO:0043565">
    <property type="term" value="F:sequence-specific DNA binding"/>
    <property type="evidence" value="ECO:0007669"/>
    <property type="project" value="TreeGrafter"/>
</dbReference>
<proteinExistence type="inferred from homology"/>
<keyword evidence="7" id="KW-1185">Reference proteome</keyword>
<dbReference type="GO" id="GO:0003700">
    <property type="term" value="F:DNA-binding transcription factor activity"/>
    <property type="evidence" value="ECO:0007669"/>
    <property type="project" value="InterPro"/>
</dbReference>
<dbReference type="InterPro" id="IPR000847">
    <property type="entry name" value="LysR_HTH_N"/>
</dbReference>
<feature type="domain" description="HTH lysR-type" evidence="5">
    <location>
        <begin position="1"/>
        <end position="59"/>
    </location>
</feature>
<dbReference type="SUPFAM" id="SSF53850">
    <property type="entry name" value="Periplasmic binding protein-like II"/>
    <property type="match status" value="1"/>
</dbReference>
<dbReference type="Gene3D" id="3.40.190.290">
    <property type="match status" value="1"/>
</dbReference>
<comment type="similarity">
    <text evidence="1">Belongs to the LysR transcriptional regulatory family.</text>
</comment>
<evidence type="ECO:0000313" key="6">
    <source>
        <dbReference type="EMBL" id="SFD32943.1"/>
    </source>
</evidence>
<dbReference type="InterPro" id="IPR058163">
    <property type="entry name" value="LysR-type_TF_proteobact-type"/>
</dbReference>
<evidence type="ECO:0000313" key="7">
    <source>
        <dbReference type="Proteomes" id="UP000198862"/>
    </source>
</evidence>
<dbReference type="PANTHER" id="PTHR30537">
    <property type="entry name" value="HTH-TYPE TRANSCRIPTIONAL REGULATOR"/>
    <property type="match status" value="1"/>
</dbReference>
<dbReference type="Pfam" id="PF03466">
    <property type="entry name" value="LysR_substrate"/>
    <property type="match status" value="1"/>
</dbReference>
<gene>
    <name evidence="6" type="ORF">SAMN02745724_04216</name>
</gene>
<evidence type="ECO:0000256" key="3">
    <source>
        <dbReference type="ARBA" id="ARBA00023125"/>
    </source>
</evidence>
<dbReference type="RefSeq" id="WP_091989373.1">
    <property type="nucleotide sequence ID" value="NZ_FOLO01000049.1"/>
</dbReference>
<sequence>MDWLTATKSFCALVEHKSFTQAANSIEVTPSAVSKRIDWLEKQLGLSLFIRTTRQVNLTEAGHGFLPRAKSFINQFNVMVSDTQQEASHPRGLIKIAATLAVGSTLLMPHIEAFLAKYPHVKIQLNVLTPGELPDLEHDLVLTRKHEEFDSTAHKGTKLVDYQMSLFGSPEYLTTHPKINSITDLSHHKMLLSNYYRKQGGLELENGDFFEFTNFNFVTDHLEAILIAAKQGMGLIFIPENYIQREINKQQLIPILPDIKSAKKQLWLFFPNTAFMPLKTRLFIDHLKSQLK</sequence>
<keyword evidence="3 6" id="KW-0238">DNA-binding</keyword>
<evidence type="ECO:0000256" key="2">
    <source>
        <dbReference type="ARBA" id="ARBA00023015"/>
    </source>
</evidence>
<dbReference type="InterPro" id="IPR005119">
    <property type="entry name" value="LysR_subst-bd"/>
</dbReference>
<dbReference type="FunFam" id="1.10.10.10:FF:000001">
    <property type="entry name" value="LysR family transcriptional regulator"/>
    <property type="match status" value="1"/>
</dbReference>
<keyword evidence="4" id="KW-0804">Transcription</keyword>
<evidence type="ECO:0000259" key="5">
    <source>
        <dbReference type="PROSITE" id="PS50931"/>
    </source>
</evidence>
<dbReference type="GO" id="GO:0006351">
    <property type="term" value="P:DNA-templated transcription"/>
    <property type="evidence" value="ECO:0007669"/>
    <property type="project" value="TreeGrafter"/>
</dbReference>